<proteinExistence type="predicted"/>
<keyword evidence="1" id="KW-0812">Transmembrane</keyword>
<sequence>MFQLFKLRGFAEYISDTFTFIKFQGKNYFKNYLKFAFIALLLLMVSMSMIGTFYYRVLTTTLGTTMGGDTFDNAFVSENGLMLGIGFLALFIISLYLGMLNYSYPVYYMHLVGKNGNEKPSLKSIRELFKNDFGRLLLFGLLSFLTFIIVGIIAFSIAVVLSFVIIGIFIIILLVPFFITWYSLTLYFYIDKKQDFFAAFKHAFYTITNNFWNIVGASLCMLIIVQVLSTIVTMIPYMITIFGFVFGMQSSQNVDSANLSSNISIMMVIIVIIYCFSILVSTILNHLLLIQNGLVYYSEREKLEYNSMRQSIDEIGKHE</sequence>
<evidence type="ECO:0000313" key="2">
    <source>
        <dbReference type="EMBL" id="SFN36269.1"/>
    </source>
</evidence>
<accession>A0A1I4YF96</accession>
<feature type="transmembrane region" description="Helical" evidence="1">
    <location>
        <begin position="136"/>
        <end position="157"/>
    </location>
</feature>
<protein>
    <recommendedName>
        <fullName evidence="4">Membrane domain of glycerophosphoryl diester phosphodiesterase</fullName>
    </recommendedName>
</protein>
<keyword evidence="3" id="KW-1185">Reference proteome</keyword>
<feature type="transmembrane region" description="Helical" evidence="1">
    <location>
        <begin position="32"/>
        <end position="55"/>
    </location>
</feature>
<feature type="transmembrane region" description="Helical" evidence="1">
    <location>
        <begin position="163"/>
        <end position="190"/>
    </location>
</feature>
<feature type="transmembrane region" description="Helical" evidence="1">
    <location>
        <begin position="211"/>
        <end position="244"/>
    </location>
</feature>
<dbReference type="RefSeq" id="WP_091519888.1">
    <property type="nucleotide sequence ID" value="NZ_FOVI01000004.1"/>
</dbReference>
<reference evidence="3" key="1">
    <citation type="submission" date="2016-10" db="EMBL/GenBank/DDBJ databases">
        <authorList>
            <person name="Varghese N."/>
            <person name="Submissions S."/>
        </authorList>
    </citation>
    <scope>NUCLEOTIDE SEQUENCE [LARGE SCALE GENOMIC DNA]</scope>
    <source>
        <strain evidence="3">DS-12</strain>
    </source>
</reference>
<name>A0A1I4YF96_9FLAO</name>
<feature type="transmembrane region" description="Helical" evidence="1">
    <location>
        <begin position="264"/>
        <end position="290"/>
    </location>
</feature>
<evidence type="ECO:0008006" key="4">
    <source>
        <dbReference type="Google" id="ProtNLM"/>
    </source>
</evidence>
<evidence type="ECO:0000256" key="1">
    <source>
        <dbReference type="SAM" id="Phobius"/>
    </source>
</evidence>
<keyword evidence="1" id="KW-0472">Membrane</keyword>
<gene>
    <name evidence="2" type="ORF">SAMN05421741_104129</name>
</gene>
<feature type="transmembrane region" description="Helical" evidence="1">
    <location>
        <begin position="81"/>
        <end position="104"/>
    </location>
</feature>
<organism evidence="2 3">
    <name type="scientific">Paenimyroides ummariense</name>
    <dbReference type="NCBI Taxonomy" id="913024"/>
    <lineage>
        <taxon>Bacteria</taxon>
        <taxon>Pseudomonadati</taxon>
        <taxon>Bacteroidota</taxon>
        <taxon>Flavobacteriia</taxon>
        <taxon>Flavobacteriales</taxon>
        <taxon>Flavobacteriaceae</taxon>
        <taxon>Paenimyroides</taxon>
    </lineage>
</organism>
<dbReference type="EMBL" id="FOVI01000004">
    <property type="protein sequence ID" value="SFN36269.1"/>
    <property type="molecule type" value="Genomic_DNA"/>
</dbReference>
<evidence type="ECO:0000313" key="3">
    <source>
        <dbReference type="Proteomes" id="UP000199036"/>
    </source>
</evidence>
<dbReference type="OrthoDB" id="1149172at2"/>
<keyword evidence="1" id="KW-1133">Transmembrane helix</keyword>
<dbReference type="STRING" id="913024.SAMN05421741_104129"/>
<dbReference type="AlphaFoldDB" id="A0A1I4YF96"/>
<dbReference type="Proteomes" id="UP000199036">
    <property type="component" value="Unassembled WGS sequence"/>
</dbReference>